<accession>A0A0U0SWW1</accession>
<dbReference type="EMBL" id="CQQC01002211">
    <property type="protein sequence ID" value="CNW60826.1"/>
    <property type="molecule type" value="Genomic_DNA"/>
</dbReference>
<evidence type="ECO:0000256" key="1">
    <source>
        <dbReference type="SAM" id="MobiDB-lite"/>
    </source>
</evidence>
<sequence>MSCLARAPKSTSVPSAAQLSATGSEKARLAAMNGSRRANSSGLSMNSVPANSGLPANAFWRRRRYSTPRDPWTKLTCGTGLRKLRTSVRMPFSAAYAQNWRVTWNCSLTRTALVMSIEPSGISGV</sequence>
<name>A0A0U0SWW1_MYCTX</name>
<gene>
    <name evidence="2" type="ORF">ERS007661_04132</name>
    <name evidence="3" type="ORF">ERS007679_04073</name>
    <name evidence="4" type="ORF">ERS007703_04706</name>
    <name evidence="5" type="ORF">ERS007720_04345</name>
    <name evidence="6" type="ORF">ERS007741_04382</name>
</gene>
<dbReference type="Proteomes" id="UP000038802">
    <property type="component" value="Unassembled WGS sequence"/>
</dbReference>
<proteinExistence type="predicted"/>
<dbReference type="Proteomes" id="UP000039217">
    <property type="component" value="Unassembled WGS sequence"/>
</dbReference>
<reference evidence="4" key="2">
    <citation type="submission" date="2015-03" db="EMBL/GenBank/DDBJ databases">
        <authorList>
            <person name="Murphy D."/>
        </authorList>
    </citation>
    <scope>NUCLEOTIDE SEQUENCE [LARGE SCALE GENOMIC DNA]</scope>
    <source>
        <strain evidence="4">K00500041</strain>
    </source>
</reference>
<dbReference type="EMBL" id="CSAJ01000898">
    <property type="protein sequence ID" value="COX34941.1"/>
    <property type="molecule type" value="Genomic_DNA"/>
</dbReference>
<evidence type="ECO:0000313" key="3">
    <source>
        <dbReference type="EMBL" id="COW60585.1"/>
    </source>
</evidence>
<protein>
    <submittedName>
        <fullName evidence="4">Uncharacterized protein</fullName>
    </submittedName>
</protein>
<organism evidence="4 7">
    <name type="scientific">Mycobacterium tuberculosis</name>
    <dbReference type="NCBI Taxonomy" id="1773"/>
    <lineage>
        <taxon>Bacteria</taxon>
        <taxon>Bacillati</taxon>
        <taxon>Actinomycetota</taxon>
        <taxon>Actinomycetes</taxon>
        <taxon>Mycobacteriales</taxon>
        <taxon>Mycobacteriaceae</taxon>
        <taxon>Mycobacterium</taxon>
        <taxon>Mycobacterium tuberculosis complex</taxon>
    </lineage>
</organism>
<evidence type="ECO:0000313" key="5">
    <source>
        <dbReference type="EMBL" id="COX34941.1"/>
    </source>
</evidence>
<feature type="region of interest" description="Disordered" evidence="1">
    <location>
        <begin position="1"/>
        <end position="54"/>
    </location>
</feature>
<dbReference type="EMBL" id="CSAD01000904">
    <property type="protein sequence ID" value="COW60585.1"/>
    <property type="molecule type" value="Genomic_DNA"/>
</dbReference>
<evidence type="ECO:0000313" key="8">
    <source>
        <dbReference type="Proteomes" id="UP000039217"/>
    </source>
</evidence>
<evidence type="ECO:0000313" key="11">
    <source>
        <dbReference type="Proteomes" id="UP000048600"/>
    </source>
</evidence>
<dbReference type="Proteomes" id="UP000044938">
    <property type="component" value="Unassembled WGS sequence"/>
</dbReference>
<evidence type="ECO:0000313" key="10">
    <source>
        <dbReference type="Proteomes" id="UP000045842"/>
    </source>
</evidence>
<evidence type="ECO:0000313" key="7">
    <source>
        <dbReference type="Proteomes" id="UP000038802"/>
    </source>
</evidence>
<dbReference type="EMBL" id="CHKL01000900">
    <property type="protein sequence ID" value="COX43240.1"/>
    <property type="molecule type" value="Genomic_DNA"/>
</dbReference>
<evidence type="ECO:0000313" key="9">
    <source>
        <dbReference type="Proteomes" id="UP000044938"/>
    </source>
</evidence>
<dbReference type="EMBL" id="CSAE01000902">
    <property type="protein sequence ID" value="COX06443.1"/>
    <property type="molecule type" value="Genomic_DNA"/>
</dbReference>
<evidence type="ECO:0000313" key="4">
    <source>
        <dbReference type="EMBL" id="COX06443.1"/>
    </source>
</evidence>
<dbReference type="Proteomes" id="UP000048600">
    <property type="component" value="Unassembled WGS sequence"/>
</dbReference>
<dbReference type="Proteomes" id="UP000045842">
    <property type="component" value="Unassembled WGS sequence"/>
</dbReference>
<reference evidence="7 8" key="1">
    <citation type="submission" date="2015-03" db="EMBL/GenBank/DDBJ databases">
        <authorList>
            <consortium name="Pathogen Informatics"/>
        </authorList>
    </citation>
    <scope>NUCLEOTIDE SEQUENCE [LARGE SCALE GENOMIC DNA]</scope>
    <source>
        <strain evidence="2 8">D00501624</strain>
        <strain evidence="3 10">G09801536</strain>
        <strain evidence="7">K00500041</strain>
        <strain evidence="5 9">M09401471</strain>
        <strain evidence="6 11">P00601463</strain>
    </source>
</reference>
<dbReference type="AlphaFoldDB" id="A0A0U0SWW1"/>
<feature type="compositionally biased region" description="Polar residues" evidence="1">
    <location>
        <begin position="9"/>
        <end position="23"/>
    </location>
</feature>
<evidence type="ECO:0000313" key="6">
    <source>
        <dbReference type="EMBL" id="COX43240.1"/>
    </source>
</evidence>
<evidence type="ECO:0000313" key="2">
    <source>
        <dbReference type="EMBL" id="CNW60826.1"/>
    </source>
</evidence>
<feature type="compositionally biased region" description="Polar residues" evidence="1">
    <location>
        <begin position="36"/>
        <end position="50"/>
    </location>
</feature>